<evidence type="ECO:0000256" key="2">
    <source>
        <dbReference type="ARBA" id="ARBA00022692"/>
    </source>
</evidence>
<dbReference type="AlphaFoldDB" id="A0A1F4NRJ8"/>
<dbReference type="PANTHER" id="PTHR37422">
    <property type="entry name" value="TEICHURONIC ACID BIOSYNTHESIS PROTEIN TUAE"/>
    <property type="match status" value="1"/>
</dbReference>
<evidence type="ECO:0000313" key="7">
    <source>
        <dbReference type="EMBL" id="OGB73512.1"/>
    </source>
</evidence>
<keyword evidence="3 5" id="KW-1133">Transmembrane helix</keyword>
<dbReference type="PANTHER" id="PTHR37422:SF13">
    <property type="entry name" value="LIPOPOLYSACCHARIDE BIOSYNTHESIS PROTEIN PA4999-RELATED"/>
    <property type="match status" value="1"/>
</dbReference>
<organism evidence="7 8">
    <name type="scientific">candidate division Kazan bacterium RIFCSPLOWO2_01_FULL_45_19</name>
    <dbReference type="NCBI Taxonomy" id="1798538"/>
    <lineage>
        <taxon>Bacteria</taxon>
        <taxon>Bacteria division Kazan-3B-28</taxon>
    </lineage>
</organism>
<reference evidence="7 8" key="1">
    <citation type="journal article" date="2016" name="Nat. Commun.">
        <title>Thousands of microbial genomes shed light on interconnected biogeochemical processes in an aquifer system.</title>
        <authorList>
            <person name="Anantharaman K."/>
            <person name="Brown C.T."/>
            <person name="Hug L.A."/>
            <person name="Sharon I."/>
            <person name="Castelle C.J."/>
            <person name="Probst A.J."/>
            <person name="Thomas B.C."/>
            <person name="Singh A."/>
            <person name="Wilkins M.J."/>
            <person name="Karaoz U."/>
            <person name="Brodie E.L."/>
            <person name="Williams K.H."/>
            <person name="Hubbard S.S."/>
            <person name="Banfield J.F."/>
        </authorList>
    </citation>
    <scope>NUCLEOTIDE SEQUENCE [LARGE SCALE GENOMIC DNA]</scope>
</reference>
<evidence type="ECO:0000259" key="6">
    <source>
        <dbReference type="Pfam" id="PF04932"/>
    </source>
</evidence>
<dbReference type="Gene3D" id="1.25.40.10">
    <property type="entry name" value="Tetratricopeptide repeat domain"/>
    <property type="match status" value="1"/>
</dbReference>
<dbReference type="InterPro" id="IPR011990">
    <property type="entry name" value="TPR-like_helical_dom_sf"/>
</dbReference>
<evidence type="ECO:0000256" key="3">
    <source>
        <dbReference type="ARBA" id="ARBA00022989"/>
    </source>
</evidence>
<feature type="transmembrane region" description="Helical" evidence="5">
    <location>
        <begin position="227"/>
        <end position="243"/>
    </location>
</feature>
<dbReference type="Pfam" id="PF04932">
    <property type="entry name" value="Wzy_C"/>
    <property type="match status" value="1"/>
</dbReference>
<dbReference type="GO" id="GO:0016020">
    <property type="term" value="C:membrane"/>
    <property type="evidence" value="ECO:0007669"/>
    <property type="project" value="UniProtKB-SubCell"/>
</dbReference>
<feature type="transmembrane region" description="Helical" evidence="5">
    <location>
        <begin position="443"/>
        <end position="464"/>
    </location>
</feature>
<feature type="transmembrane region" description="Helical" evidence="5">
    <location>
        <begin position="205"/>
        <end position="221"/>
    </location>
</feature>
<protein>
    <recommendedName>
        <fullName evidence="6">O-antigen ligase-related domain-containing protein</fullName>
    </recommendedName>
</protein>
<dbReference type="InterPro" id="IPR007016">
    <property type="entry name" value="O-antigen_ligase-rel_domated"/>
</dbReference>
<evidence type="ECO:0000256" key="1">
    <source>
        <dbReference type="ARBA" id="ARBA00004141"/>
    </source>
</evidence>
<dbReference type="SUPFAM" id="SSF48452">
    <property type="entry name" value="TPR-like"/>
    <property type="match status" value="1"/>
</dbReference>
<comment type="caution">
    <text evidence="7">The sequence shown here is derived from an EMBL/GenBank/DDBJ whole genome shotgun (WGS) entry which is preliminary data.</text>
</comment>
<dbReference type="InterPro" id="IPR051533">
    <property type="entry name" value="WaaL-like"/>
</dbReference>
<comment type="subcellular location">
    <subcellularLocation>
        <location evidence="1">Membrane</location>
        <topology evidence="1">Multi-pass membrane protein</topology>
    </subcellularLocation>
</comment>
<feature type="transmembrane region" description="Helical" evidence="5">
    <location>
        <begin position="351"/>
        <end position="374"/>
    </location>
</feature>
<feature type="transmembrane region" description="Helical" evidence="5">
    <location>
        <begin position="255"/>
        <end position="273"/>
    </location>
</feature>
<proteinExistence type="predicted"/>
<feature type="transmembrane region" description="Helical" evidence="5">
    <location>
        <begin position="71"/>
        <end position="94"/>
    </location>
</feature>
<sequence>MPFFRLINQGNWITDFAMWLILFTPLFHIPSLMFPGTSSKLIVFLSAISILLFGVFVRGDKLNIQRVRHPLILALGMLWGVTLLSTIFSINPWLSWWGNISRASGFIIITAVLIMVLIIVSQVNRLQVYKILSLMSVIGGLAGLYAIGQKIGLPELLHNTFIYASTSSRVDATFGNPLFLGSFLLITIFISLFWILNSTHLKTKILHGSFLVIQIIALLLTASRGPFLGLIIGLAIFGFLYLKEIFKWSPTTKRVISWVVFSGLLLLALIFVLRAPLGIERLFDFRIQGTIKQRLLTYDSVLQGVLDRPLLGYGIDNVYVAFDRNYNPELSAFGYGETFFDRAHNIFIDQLATSGVLGLISLLMLGMIIFYYLFKFLRTANDRSDKIISIMFVSILTAYVIQGMTSFDVITNFVYGGILLVLVVVLVSKQEEGVRSRIRQKGWLYFGRMILGAICLVPIFIWYWPTYSSAGLAGLALAQHRRGAEELADTNYSKALQYNSPFTYEMVAYGYASHIKNYANIYDAKGKKEVARQVLLNGIAVEEKFLEWEPENLQIKSFLASLNVVLTAYDKDVMRGQELFEELVTDHPNRFFLYLTWGDILVSARRPEEAISKLEHARTMVGATAEVDMWMGIANTITHINDNQAAESFHIAAEKRLAGGVQLNQILVDMIVELLVEKKQWQDAIYYRDWGIKHNGKNPDAMANLAVLYANDGQYIKAKKLAEEIIKSFPDYSDDAQTFIRSLPLTPDP</sequence>
<feature type="transmembrane region" description="Helical" evidence="5">
    <location>
        <begin position="410"/>
        <end position="427"/>
    </location>
</feature>
<feature type="domain" description="O-antigen ligase-related" evidence="6">
    <location>
        <begin position="210"/>
        <end position="362"/>
    </location>
</feature>
<keyword evidence="2 5" id="KW-0812">Transmembrane</keyword>
<name>A0A1F4NRJ8_UNCK3</name>
<evidence type="ECO:0000313" key="8">
    <source>
        <dbReference type="Proteomes" id="UP000178085"/>
    </source>
</evidence>
<evidence type="ECO:0000256" key="4">
    <source>
        <dbReference type="ARBA" id="ARBA00023136"/>
    </source>
</evidence>
<keyword evidence="4 5" id="KW-0472">Membrane</keyword>
<feature type="transmembrane region" description="Helical" evidence="5">
    <location>
        <begin position="178"/>
        <end position="196"/>
    </location>
</feature>
<dbReference type="EMBL" id="METD01000001">
    <property type="protein sequence ID" value="OGB73512.1"/>
    <property type="molecule type" value="Genomic_DNA"/>
</dbReference>
<dbReference type="Proteomes" id="UP000178085">
    <property type="component" value="Unassembled WGS sequence"/>
</dbReference>
<feature type="transmembrane region" description="Helical" evidence="5">
    <location>
        <begin position="128"/>
        <end position="147"/>
    </location>
</feature>
<evidence type="ECO:0000256" key="5">
    <source>
        <dbReference type="SAM" id="Phobius"/>
    </source>
</evidence>
<feature type="transmembrane region" description="Helical" evidence="5">
    <location>
        <begin position="12"/>
        <end position="29"/>
    </location>
</feature>
<feature type="transmembrane region" description="Helical" evidence="5">
    <location>
        <begin position="41"/>
        <end position="59"/>
    </location>
</feature>
<accession>A0A1F4NRJ8</accession>
<feature type="transmembrane region" description="Helical" evidence="5">
    <location>
        <begin position="386"/>
        <end position="404"/>
    </location>
</feature>
<gene>
    <name evidence="7" type="ORF">A3K51_01505</name>
</gene>
<feature type="transmembrane region" description="Helical" evidence="5">
    <location>
        <begin position="100"/>
        <end position="121"/>
    </location>
</feature>